<evidence type="ECO:0000259" key="4">
    <source>
        <dbReference type="Pfam" id="PF06441"/>
    </source>
</evidence>
<sequence length="199" mass="22406">MDSRKLLAAGCSYKGPVLAASPTALHCSLTLCRYYGSERRATIYAIRSEDEIDLLRKKLDLMRFPDELENAGWDNRVTFSDIQRLVEHWVTGFGWRKAEAGVNKMPMFTRDVDVHGFGTLNIHYVHQKSEVTQAIPLLFVHGCDFLEVRKMLPSLTQKSANVSMLSRPAFLASGSLTRPKCMGSRRRTAPQQADVVFGI</sequence>
<keyword evidence="6" id="KW-1185">Reference proteome</keyword>
<evidence type="ECO:0000256" key="1">
    <source>
        <dbReference type="ARBA" id="ARBA00010088"/>
    </source>
</evidence>
<evidence type="ECO:0000256" key="2">
    <source>
        <dbReference type="ARBA" id="ARBA00022797"/>
    </source>
</evidence>
<dbReference type="PANTHER" id="PTHR21661">
    <property type="entry name" value="EPOXIDE HYDROLASE 1-RELATED"/>
    <property type="match status" value="1"/>
</dbReference>
<feature type="domain" description="Epoxide hydrolase N-terminal" evidence="4">
    <location>
        <begin position="48"/>
        <end position="142"/>
    </location>
</feature>
<dbReference type="EMBL" id="KZ084105">
    <property type="protein sequence ID" value="OSD02463.1"/>
    <property type="molecule type" value="Genomic_DNA"/>
</dbReference>
<accession>A0A1Y2IP60</accession>
<keyword evidence="3 5" id="KW-0378">Hydrolase</keyword>
<evidence type="ECO:0000256" key="3">
    <source>
        <dbReference type="ARBA" id="ARBA00022801"/>
    </source>
</evidence>
<protein>
    <submittedName>
        <fullName evidence="5">Alpha/beta-hydrolase</fullName>
    </submittedName>
</protein>
<comment type="similarity">
    <text evidence="1">Belongs to the peptidase S33 family.</text>
</comment>
<dbReference type="GO" id="GO:0097176">
    <property type="term" value="P:epoxide metabolic process"/>
    <property type="evidence" value="ECO:0007669"/>
    <property type="project" value="TreeGrafter"/>
</dbReference>
<evidence type="ECO:0000313" key="5">
    <source>
        <dbReference type="EMBL" id="OSD02463.1"/>
    </source>
</evidence>
<dbReference type="GO" id="GO:0004301">
    <property type="term" value="F:epoxide hydrolase activity"/>
    <property type="evidence" value="ECO:0007669"/>
    <property type="project" value="TreeGrafter"/>
</dbReference>
<dbReference type="InterPro" id="IPR029058">
    <property type="entry name" value="AB_hydrolase_fold"/>
</dbReference>
<keyword evidence="2" id="KW-0058">Aromatic hydrocarbons catabolism</keyword>
<gene>
    <name evidence="5" type="ORF">PYCCODRAFT_405194</name>
</gene>
<dbReference type="PANTHER" id="PTHR21661:SF35">
    <property type="entry name" value="EPOXIDE HYDROLASE"/>
    <property type="match status" value="1"/>
</dbReference>
<dbReference type="STRING" id="1353009.A0A1Y2IP60"/>
<dbReference type="AlphaFoldDB" id="A0A1Y2IP60"/>
<dbReference type="Gene3D" id="3.40.50.1820">
    <property type="entry name" value="alpha/beta hydrolase"/>
    <property type="match status" value="1"/>
</dbReference>
<dbReference type="Pfam" id="PF06441">
    <property type="entry name" value="EHN"/>
    <property type="match status" value="1"/>
</dbReference>
<name>A0A1Y2IP60_TRAC3</name>
<evidence type="ECO:0000313" key="6">
    <source>
        <dbReference type="Proteomes" id="UP000193067"/>
    </source>
</evidence>
<proteinExistence type="inferred from homology"/>
<organism evidence="5 6">
    <name type="scientific">Trametes coccinea (strain BRFM310)</name>
    <name type="common">Pycnoporus coccineus</name>
    <dbReference type="NCBI Taxonomy" id="1353009"/>
    <lineage>
        <taxon>Eukaryota</taxon>
        <taxon>Fungi</taxon>
        <taxon>Dikarya</taxon>
        <taxon>Basidiomycota</taxon>
        <taxon>Agaricomycotina</taxon>
        <taxon>Agaricomycetes</taxon>
        <taxon>Polyporales</taxon>
        <taxon>Polyporaceae</taxon>
        <taxon>Trametes</taxon>
    </lineage>
</organism>
<dbReference type="Proteomes" id="UP000193067">
    <property type="component" value="Unassembled WGS sequence"/>
</dbReference>
<reference evidence="5 6" key="1">
    <citation type="journal article" date="2015" name="Biotechnol. Biofuels">
        <title>Enhanced degradation of softwood versus hardwood by the white-rot fungus Pycnoporus coccineus.</title>
        <authorList>
            <person name="Couturier M."/>
            <person name="Navarro D."/>
            <person name="Chevret D."/>
            <person name="Henrissat B."/>
            <person name="Piumi F."/>
            <person name="Ruiz-Duenas F.J."/>
            <person name="Martinez A.T."/>
            <person name="Grigoriev I.V."/>
            <person name="Riley R."/>
            <person name="Lipzen A."/>
            <person name="Berrin J.G."/>
            <person name="Master E.R."/>
            <person name="Rosso M.N."/>
        </authorList>
    </citation>
    <scope>NUCLEOTIDE SEQUENCE [LARGE SCALE GENOMIC DNA]</scope>
    <source>
        <strain evidence="5 6">BRFM310</strain>
    </source>
</reference>
<dbReference type="SUPFAM" id="SSF53474">
    <property type="entry name" value="alpha/beta-Hydrolases"/>
    <property type="match status" value="1"/>
</dbReference>
<dbReference type="OrthoDB" id="7130006at2759"/>
<dbReference type="InterPro" id="IPR010497">
    <property type="entry name" value="Epoxide_hydro_N"/>
</dbReference>